<dbReference type="SUPFAM" id="SSF51445">
    <property type="entry name" value="(Trans)glycosidases"/>
    <property type="match status" value="2"/>
</dbReference>
<name>A0AAD9NIP0_9ANNE</name>
<protein>
    <recommendedName>
        <fullName evidence="6">Alpha-galactosidase</fullName>
        <ecNumber evidence="6">3.2.1.-</ecNumber>
    </recommendedName>
</protein>
<proteinExistence type="inferred from homology"/>
<dbReference type="InterPro" id="IPR013785">
    <property type="entry name" value="Aldolase_TIM"/>
</dbReference>
<dbReference type="PRINTS" id="PR00740">
    <property type="entry name" value="GLHYDRLASE27"/>
</dbReference>
<reference evidence="8" key="1">
    <citation type="journal article" date="2023" name="Mol. Biol. Evol.">
        <title>Third-Generation Sequencing Reveals the Adaptive Role of the Epigenome in Three Deep-Sea Polychaetes.</title>
        <authorList>
            <person name="Perez M."/>
            <person name="Aroh O."/>
            <person name="Sun Y."/>
            <person name="Lan Y."/>
            <person name="Juniper S.K."/>
            <person name="Young C.R."/>
            <person name="Angers B."/>
            <person name="Qian P.Y."/>
        </authorList>
    </citation>
    <scope>NUCLEOTIDE SEQUENCE</scope>
    <source>
        <strain evidence="8">P08H-3</strain>
    </source>
</reference>
<evidence type="ECO:0000256" key="5">
    <source>
        <dbReference type="ARBA" id="ARBA00023295"/>
    </source>
</evidence>
<dbReference type="Pfam" id="PF17450">
    <property type="entry name" value="Melibiase_2_C"/>
    <property type="match status" value="1"/>
</dbReference>
<keyword evidence="4" id="KW-0325">Glycoprotein</keyword>
<dbReference type="GO" id="GO:0004557">
    <property type="term" value="F:alpha-galactosidase activity"/>
    <property type="evidence" value="ECO:0007669"/>
    <property type="project" value="TreeGrafter"/>
</dbReference>
<keyword evidence="2 6" id="KW-0378">Hydrolase</keyword>
<comment type="subunit">
    <text evidence="6">Homodimer.</text>
</comment>
<evidence type="ECO:0000259" key="7">
    <source>
        <dbReference type="Pfam" id="PF17450"/>
    </source>
</evidence>
<evidence type="ECO:0000313" key="9">
    <source>
        <dbReference type="Proteomes" id="UP001208570"/>
    </source>
</evidence>
<dbReference type="PANTHER" id="PTHR11452:SF83">
    <property type="entry name" value="ALPHA-GALACTOSIDASE"/>
    <property type="match status" value="1"/>
</dbReference>
<keyword evidence="5 6" id="KW-0326">Glycosidase</keyword>
<dbReference type="GO" id="GO:0016139">
    <property type="term" value="P:glycoside catabolic process"/>
    <property type="evidence" value="ECO:0007669"/>
    <property type="project" value="TreeGrafter"/>
</dbReference>
<dbReference type="InterPro" id="IPR013780">
    <property type="entry name" value="Glyco_hydro_b"/>
</dbReference>
<dbReference type="SUPFAM" id="SSF51011">
    <property type="entry name" value="Glycosyl hydrolase domain"/>
    <property type="match status" value="1"/>
</dbReference>
<evidence type="ECO:0000256" key="4">
    <source>
        <dbReference type="ARBA" id="ARBA00023180"/>
    </source>
</evidence>
<feature type="domain" description="Alpha galactosidase A C-terminal" evidence="7">
    <location>
        <begin position="219"/>
        <end position="303"/>
    </location>
</feature>
<dbReference type="InterPro" id="IPR002241">
    <property type="entry name" value="Glyco_hydro_27"/>
</dbReference>
<keyword evidence="9" id="KW-1185">Reference proteome</keyword>
<dbReference type="Pfam" id="PF16499">
    <property type="entry name" value="Melibiase_2"/>
    <property type="match status" value="2"/>
</dbReference>
<sequence length="312" mass="35036">MYVYTHPHTHAHTIMVKSYNPGYPPLAFFLNKTGRPVFLSTEYPLYQKAHGIKPNYKDLSKICNMARNYKDMQDSWDSILSTVEYYGNNEDGFAEAAGPGFFNDPDMPDYKLIAKSCNIWRNFADVQDSWDSVLGIINFYAEDKTRFREVAAPGQFNDPDMLIIGNFGLSRDQEKVQMAMWSIMASPLIMSTDLSKIRPYSKALLLNKGAIAINQDPMGIQGRRLMKVGNIQIWTRPVLPEGSFAFAFLNTGTGGTPQKVSIAVKDLGFTKPSGYNITEVFSGQFLAKRRPNDTFTAEINPTGIFFGKATLL</sequence>
<dbReference type="EC" id="3.2.1.-" evidence="6"/>
<dbReference type="Gene3D" id="3.20.20.70">
    <property type="entry name" value="Aldolase class I"/>
    <property type="match status" value="2"/>
</dbReference>
<dbReference type="Gene3D" id="2.60.40.1180">
    <property type="entry name" value="Golgi alpha-mannosidase II"/>
    <property type="match status" value="1"/>
</dbReference>
<dbReference type="EMBL" id="JAODUP010000007">
    <property type="protein sequence ID" value="KAK2169751.1"/>
    <property type="molecule type" value="Genomic_DNA"/>
</dbReference>
<accession>A0AAD9NIP0</accession>
<dbReference type="PANTHER" id="PTHR11452">
    <property type="entry name" value="ALPHA-GALACTOSIDASE/ALPHA-N-ACETYLGALACTOSAMINIDASE"/>
    <property type="match status" value="1"/>
</dbReference>
<dbReference type="AlphaFoldDB" id="A0AAD9NIP0"/>
<evidence type="ECO:0000313" key="8">
    <source>
        <dbReference type="EMBL" id="KAK2169751.1"/>
    </source>
</evidence>
<dbReference type="InterPro" id="IPR017853">
    <property type="entry name" value="GH"/>
</dbReference>
<evidence type="ECO:0000256" key="1">
    <source>
        <dbReference type="ARBA" id="ARBA00009743"/>
    </source>
</evidence>
<comment type="similarity">
    <text evidence="1 6">Belongs to the glycosyl hydrolase 27 family.</text>
</comment>
<dbReference type="InterPro" id="IPR035373">
    <property type="entry name" value="Melibiase/NAGA_C"/>
</dbReference>
<dbReference type="Proteomes" id="UP001208570">
    <property type="component" value="Unassembled WGS sequence"/>
</dbReference>
<dbReference type="GO" id="GO:0009311">
    <property type="term" value="P:oligosaccharide metabolic process"/>
    <property type="evidence" value="ECO:0007669"/>
    <property type="project" value="TreeGrafter"/>
</dbReference>
<dbReference type="GO" id="GO:0005737">
    <property type="term" value="C:cytoplasm"/>
    <property type="evidence" value="ECO:0007669"/>
    <property type="project" value="TreeGrafter"/>
</dbReference>
<organism evidence="8 9">
    <name type="scientific">Paralvinella palmiformis</name>
    <dbReference type="NCBI Taxonomy" id="53620"/>
    <lineage>
        <taxon>Eukaryota</taxon>
        <taxon>Metazoa</taxon>
        <taxon>Spiralia</taxon>
        <taxon>Lophotrochozoa</taxon>
        <taxon>Annelida</taxon>
        <taxon>Polychaeta</taxon>
        <taxon>Sedentaria</taxon>
        <taxon>Canalipalpata</taxon>
        <taxon>Terebellida</taxon>
        <taxon>Terebelliformia</taxon>
        <taxon>Alvinellidae</taxon>
        <taxon>Paralvinella</taxon>
    </lineage>
</organism>
<evidence type="ECO:0000256" key="2">
    <source>
        <dbReference type="ARBA" id="ARBA00022801"/>
    </source>
</evidence>
<comment type="caution">
    <text evidence="8">The sequence shown here is derived from an EMBL/GenBank/DDBJ whole genome shotgun (WGS) entry which is preliminary data.</text>
</comment>
<keyword evidence="3 6" id="KW-1015">Disulfide bond</keyword>
<evidence type="ECO:0000256" key="6">
    <source>
        <dbReference type="RuleBase" id="RU361168"/>
    </source>
</evidence>
<gene>
    <name evidence="8" type="ORF">LSH36_7g09010</name>
</gene>
<evidence type="ECO:0000256" key="3">
    <source>
        <dbReference type="ARBA" id="ARBA00023157"/>
    </source>
</evidence>